<dbReference type="SUPFAM" id="SSF56801">
    <property type="entry name" value="Acetyl-CoA synthetase-like"/>
    <property type="match status" value="1"/>
</dbReference>
<sequence>MPNEHSYTYMQESACTPTTDIEGYVPFPDDRCQEYVDEGYWRNLTFHDVLDRAATETPEQTAVIGPHRELTYEELAENSRQLAISLATEAGLEENDFVVFQFPNSSEFLEAFFACSRIGVIPVMLLPRHREAEARHVLDLTEAKAVFAAGDRYQLGFDHVSLLDDVGDEFDHLTHRFAVVDDEETLPEGWTSFDAARDGDLGSEPSVDLEDIDVNPSNPGVLLLSGGTTGMPKGIPRTYNDYVFQWEYMAKVANVQSDWVAFPSVPIGHNASLNCVIGAAIWAGATIAVEPVLKPDALMSLIERHGGSYSLPIPTQLIDILEHPDLEEYDLSSLEVLVSGGQKVRPKAVYEFVDRWDIGFCNIFGMAEGPLICTRPEDDVDDQAHTVGRPIAPDADEVRIVDEAREEEVTRGDAGELSVRGPGFFTGYLRHAEENDENFDDDGWFYTEDVLALNDDGNYEVYGRLKDTIIRGGENIYAPGLEDVIIEHEKVENVAVIGIPDDRLGERVGAYIELVDGYDSLTVDEMGEYLKGQGIAVFKRPERIEIVNELPRTEVGKISKADLRDDIVKRLESE</sequence>
<dbReference type="PANTHER" id="PTHR43201">
    <property type="entry name" value="ACYL-COA SYNTHETASE"/>
    <property type="match status" value="1"/>
</dbReference>
<evidence type="ECO:0000256" key="2">
    <source>
        <dbReference type="ARBA" id="ARBA00022598"/>
    </source>
</evidence>
<dbReference type="Pfam" id="PF00501">
    <property type="entry name" value="AMP-binding"/>
    <property type="match status" value="1"/>
</dbReference>
<feature type="domain" description="AMP-dependent synthetase/ligase" evidence="3">
    <location>
        <begin position="50"/>
        <end position="429"/>
    </location>
</feature>
<accession>A0A3N6LJ82</accession>
<proteinExistence type="inferred from homology"/>
<comment type="caution">
    <text evidence="5">The sequence shown here is derived from an EMBL/GenBank/DDBJ whole genome shotgun (WGS) entry which is preliminary data.</text>
</comment>
<name>A0A3N6LJ82_9EURY</name>
<evidence type="ECO:0000256" key="1">
    <source>
        <dbReference type="ARBA" id="ARBA00006432"/>
    </source>
</evidence>
<dbReference type="Pfam" id="PF13193">
    <property type="entry name" value="AMP-binding_C"/>
    <property type="match status" value="1"/>
</dbReference>
<dbReference type="PROSITE" id="PS00455">
    <property type="entry name" value="AMP_BINDING"/>
    <property type="match status" value="1"/>
</dbReference>
<dbReference type="Gene3D" id="3.30.300.30">
    <property type="match status" value="1"/>
</dbReference>
<dbReference type="InterPro" id="IPR045851">
    <property type="entry name" value="AMP-bd_C_sf"/>
</dbReference>
<dbReference type="InterPro" id="IPR020845">
    <property type="entry name" value="AMP-binding_CS"/>
</dbReference>
<dbReference type="InterPro" id="IPR000873">
    <property type="entry name" value="AMP-dep_synth/lig_dom"/>
</dbReference>
<evidence type="ECO:0000259" key="3">
    <source>
        <dbReference type="Pfam" id="PF00501"/>
    </source>
</evidence>
<feature type="domain" description="AMP-binding enzyme C-terminal" evidence="4">
    <location>
        <begin position="481"/>
        <end position="557"/>
    </location>
</feature>
<dbReference type="Gene3D" id="3.40.50.12780">
    <property type="entry name" value="N-terminal domain of ligase-like"/>
    <property type="match status" value="1"/>
</dbReference>
<dbReference type="GO" id="GO:0006631">
    <property type="term" value="P:fatty acid metabolic process"/>
    <property type="evidence" value="ECO:0007669"/>
    <property type="project" value="TreeGrafter"/>
</dbReference>
<comment type="similarity">
    <text evidence="1">Belongs to the ATP-dependent AMP-binding enzyme family.</text>
</comment>
<dbReference type="EMBL" id="REFY01000005">
    <property type="protein sequence ID" value="RQG87941.1"/>
    <property type="molecule type" value="Genomic_DNA"/>
</dbReference>
<dbReference type="PANTHER" id="PTHR43201:SF5">
    <property type="entry name" value="MEDIUM-CHAIN ACYL-COA LIGASE ACSF2, MITOCHONDRIAL"/>
    <property type="match status" value="1"/>
</dbReference>
<gene>
    <name evidence="5" type="ORF">EA462_13850</name>
</gene>
<evidence type="ECO:0008006" key="7">
    <source>
        <dbReference type="Google" id="ProtNLM"/>
    </source>
</evidence>
<dbReference type="Proteomes" id="UP000273828">
    <property type="component" value="Unassembled WGS sequence"/>
</dbReference>
<keyword evidence="2" id="KW-0436">Ligase</keyword>
<reference evidence="5 6" key="1">
    <citation type="submission" date="2018-10" db="EMBL/GenBank/DDBJ databases">
        <title>Natrarchaeobius chitinivorans gen. nov., sp. nov., and Natrarchaeobius haloalkaliphilus sp. nov., alkaliphilic, chitin-utilizing haloarchaea from hypersaline alkaline lakes.</title>
        <authorList>
            <person name="Sorokin D.Y."/>
            <person name="Elcheninov A.G."/>
            <person name="Kostrikina N.A."/>
            <person name="Bale N.J."/>
            <person name="Sinninghe Damste J.S."/>
            <person name="Khijniak T.V."/>
            <person name="Kublanov I.V."/>
            <person name="Toshchakov S.V."/>
        </authorList>
    </citation>
    <scope>NUCLEOTIDE SEQUENCE [LARGE SCALE GENOMIC DNA]</scope>
    <source>
        <strain evidence="5 6">AArcht-Sl</strain>
    </source>
</reference>
<dbReference type="InterPro" id="IPR025110">
    <property type="entry name" value="AMP-bd_C"/>
</dbReference>
<protein>
    <recommendedName>
        <fullName evidence="7">(2,3-dihydroxybenzoyl)adenylate synthase</fullName>
    </recommendedName>
</protein>
<evidence type="ECO:0000313" key="5">
    <source>
        <dbReference type="EMBL" id="RQG87941.1"/>
    </source>
</evidence>
<dbReference type="AlphaFoldDB" id="A0A3N6LJ82"/>
<dbReference type="GO" id="GO:0031956">
    <property type="term" value="F:medium-chain fatty acid-CoA ligase activity"/>
    <property type="evidence" value="ECO:0007669"/>
    <property type="project" value="TreeGrafter"/>
</dbReference>
<evidence type="ECO:0000259" key="4">
    <source>
        <dbReference type="Pfam" id="PF13193"/>
    </source>
</evidence>
<evidence type="ECO:0000313" key="6">
    <source>
        <dbReference type="Proteomes" id="UP000273828"/>
    </source>
</evidence>
<keyword evidence="6" id="KW-1185">Reference proteome</keyword>
<organism evidence="5 6">
    <name type="scientific">Natrarchaeobius halalkaliphilus</name>
    <dbReference type="NCBI Taxonomy" id="1679091"/>
    <lineage>
        <taxon>Archaea</taxon>
        <taxon>Methanobacteriati</taxon>
        <taxon>Methanobacteriota</taxon>
        <taxon>Stenosarchaea group</taxon>
        <taxon>Halobacteria</taxon>
        <taxon>Halobacteriales</taxon>
        <taxon>Natrialbaceae</taxon>
        <taxon>Natrarchaeobius</taxon>
    </lineage>
</organism>
<dbReference type="InterPro" id="IPR042099">
    <property type="entry name" value="ANL_N_sf"/>
</dbReference>